<evidence type="ECO:0000259" key="10">
    <source>
        <dbReference type="PROSITE" id="PS50089"/>
    </source>
</evidence>
<organism evidence="11 12">
    <name type="scientific">Handroanthus impetiginosus</name>
    <dbReference type="NCBI Taxonomy" id="429701"/>
    <lineage>
        <taxon>Eukaryota</taxon>
        <taxon>Viridiplantae</taxon>
        <taxon>Streptophyta</taxon>
        <taxon>Embryophyta</taxon>
        <taxon>Tracheophyta</taxon>
        <taxon>Spermatophyta</taxon>
        <taxon>Magnoliopsida</taxon>
        <taxon>eudicotyledons</taxon>
        <taxon>Gunneridae</taxon>
        <taxon>Pentapetalae</taxon>
        <taxon>asterids</taxon>
        <taxon>lamiids</taxon>
        <taxon>Lamiales</taxon>
        <taxon>Bignoniaceae</taxon>
        <taxon>Crescentiina</taxon>
        <taxon>Tabebuia alliance</taxon>
        <taxon>Handroanthus</taxon>
    </lineage>
</organism>
<keyword evidence="7" id="KW-0862">Zinc</keyword>
<comment type="catalytic activity">
    <reaction evidence="1">
        <text>S-ubiquitinyl-[E2 ubiquitin-conjugating enzyme]-L-cysteine + [acceptor protein]-L-lysine = [E2 ubiquitin-conjugating enzyme]-L-cysteine + N(6)-ubiquitinyl-[acceptor protein]-L-lysine.</text>
        <dbReference type="EC" id="2.3.2.27"/>
    </reaction>
</comment>
<dbReference type="EC" id="2.3.2.27" evidence="2"/>
<keyword evidence="3" id="KW-0808">Transferase</keyword>
<sequence length="256" mass="28719">MNMDSGLLPGTSSSSGQVDDSFEDACSICLEPFSFLDPPSVTKCKHEYHLHCILEWSQVRKECPTCLQHLVLKDPASQELLAGVESDKNLRLRFTFNHVNQDNEIHDDASLDDGSDFEQKIIRHFATIVTRARNISIRRRQTTPEIGPSQVLPSVPVTNTSHGTQVDSSSESFKSKITTASIKCKETISNSTRNLKEKLTARNESVKELTRGVQREMNAGIARMKERFDIIQKRDGVSVPLSWGTMETSSSRQDEH</sequence>
<dbReference type="AlphaFoldDB" id="A0A2G9HG71"/>
<comment type="caution">
    <text evidence="11">The sequence shown here is derived from an EMBL/GenBank/DDBJ whole genome shotgun (WGS) entry which is preliminary data.</text>
</comment>
<dbReference type="SMART" id="SM00184">
    <property type="entry name" value="RING"/>
    <property type="match status" value="1"/>
</dbReference>
<evidence type="ECO:0000256" key="9">
    <source>
        <dbReference type="SAM" id="MobiDB-lite"/>
    </source>
</evidence>
<dbReference type="PANTHER" id="PTHR46463:SF16">
    <property type="entry name" value="E3 UBIQUITIN-PROTEIN LIGASE RHF1A"/>
    <property type="match status" value="1"/>
</dbReference>
<evidence type="ECO:0000256" key="5">
    <source>
        <dbReference type="ARBA" id="ARBA00022771"/>
    </source>
</evidence>
<keyword evidence="4" id="KW-0479">Metal-binding</keyword>
<dbReference type="STRING" id="429701.A0A2G9HG71"/>
<keyword evidence="12" id="KW-1185">Reference proteome</keyword>
<evidence type="ECO:0000256" key="7">
    <source>
        <dbReference type="ARBA" id="ARBA00022833"/>
    </source>
</evidence>
<evidence type="ECO:0000256" key="3">
    <source>
        <dbReference type="ARBA" id="ARBA00022679"/>
    </source>
</evidence>
<evidence type="ECO:0000313" key="11">
    <source>
        <dbReference type="EMBL" id="PIN16522.1"/>
    </source>
</evidence>
<dbReference type="InterPro" id="IPR001841">
    <property type="entry name" value="Znf_RING"/>
</dbReference>
<dbReference type="Proteomes" id="UP000231279">
    <property type="component" value="Unassembled WGS sequence"/>
</dbReference>
<proteinExistence type="predicted"/>
<keyword evidence="5 8" id="KW-0863">Zinc-finger</keyword>
<dbReference type="Gene3D" id="3.30.40.10">
    <property type="entry name" value="Zinc/RING finger domain, C3HC4 (zinc finger)"/>
    <property type="match status" value="1"/>
</dbReference>
<feature type="compositionally biased region" description="Polar residues" evidence="9">
    <location>
        <begin position="156"/>
        <end position="172"/>
    </location>
</feature>
<evidence type="ECO:0000256" key="1">
    <source>
        <dbReference type="ARBA" id="ARBA00000900"/>
    </source>
</evidence>
<dbReference type="Pfam" id="PF13639">
    <property type="entry name" value="zf-RING_2"/>
    <property type="match status" value="1"/>
</dbReference>
<name>A0A2G9HG71_9LAMI</name>
<dbReference type="SUPFAM" id="SSF57850">
    <property type="entry name" value="RING/U-box"/>
    <property type="match status" value="1"/>
</dbReference>
<evidence type="ECO:0000256" key="2">
    <source>
        <dbReference type="ARBA" id="ARBA00012483"/>
    </source>
</evidence>
<keyword evidence="6" id="KW-0833">Ubl conjugation pathway</keyword>
<evidence type="ECO:0000256" key="6">
    <source>
        <dbReference type="ARBA" id="ARBA00022786"/>
    </source>
</evidence>
<dbReference type="EMBL" id="NKXS01001848">
    <property type="protein sequence ID" value="PIN16522.1"/>
    <property type="molecule type" value="Genomic_DNA"/>
</dbReference>
<accession>A0A2G9HG71</accession>
<dbReference type="GO" id="GO:0061630">
    <property type="term" value="F:ubiquitin protein ligase activity"/>
    <property type="evidence" value="ECO:0007669"/>
    <property type="project" value="UniProtKB-EC"/>
</dbReference>
<dbReference type="PROSITE" id="PS50089">
    <property type="entry name" value="ZF_RING_2"/>
    <property type="match status" value="1"/>
</dbReference>
<dbReference type="OrthoDB" id="8062037at2759"/>
<protein>
    <recommendedName>
        <fullName evidence="2">RING-type E3 ubiquitin transferase</fullName>
        <ecNumber evidence="2">2.3.2.27</ecNumber>
    </recommendedName>
</protein>
<evidence type="ECO:0000256" key="4">
    <source>
        <dbReference type="ARBA" id="ARBA00022723"/>
    </source>
</evidence>
<feature type="domain" description="RING-type" evidence="10">
    <location>
        <begin position="26"/>
        <end position="66"/>
    </location>
</feature>
<reference evidence="12" key="1">
    <citation type="journal article" date="2018" name="Gigascience">
        <title>Genome assembly of the Pink Ipe (Handroanthus impetiginosus, Bignoniaceae), a highly valued, ecologically keystone Neotropical timber forest tree.</title>
        <authorList>
            <person name="Silva-Junior O.B."/>
            <person name="Grattapaglia D."/>
            <person name="Novaes E."/>
            <person name="Collevatti R.G."/>
        </authorList>
    </citation>
    <scope>NUCLEOTIDE SEQUENCE [LARGE SCALE GENOMIC DNA]</scope>
    <source>
        <strain evidence="12">cv. UFG-1</strain>
    </source>
</reference>
<evidence type="ECO:0000313" key="12">
    <source>
        <dbReference type="Proteomes" id="UP000231279"/>
    </source>
</evidence>
<dbReference type="InterPro" id="IPR013083">
    <property type="entry name" value="Znf_RING/FYVE/PHD"/>
</dbReference>
<gene>
    <name evidence="11" type="ORF">CDL12_10821</name>
</gene>
<dbReference type="GO" id="GO:0008270">
    <property type="term" value="F:zinc ion binding"/>
    <property type="evidence" value="ECO:0007669"/>
    <property type="project" value="UniProtKB-KW"/>
</dbReference>
<feature type="region of interest" description="Disordered" evidence="9">
    <location>
        <begin position="145"/>
        <end position="172"/>
    </location>
</feature>
<dbReference type="PANTHER" id="PTHR46463">
    <property type="entry name" value="ZINC FINGER, RING/FYVE/PHD-TYPE"/>
    <property type="match status" value="1"/>
</dbReference>
<evidence type="ECO:0000256" key="8">
    <source>
        <dbReference type="PROSITE-ProRule" id="PRU00175"/>
    </source>
</evidence>